<dbReference type="GO" id="GO:0005886">
    <property type="term" value="C:plasma membrane"/>
    <property type="evidence" value="ECO:0007669"/>
    <property type="project" value="UniProtKB-SubCell"/>
</dbReference>
<comment type="caution">
    <text evidence="8">The sequence shown here is derived from an EMBL/GenBank/DDBJ whole genome shotgun (WGS) entry which is preliminary data.</text>
</comment>
<feature type="transmembrane region" description="Helical" evidence="6">
    <location>
        <begin position="96"/>
        <end position="114"/>
    </location>
</feature>
<evidence type="ECO:0000313" key="8">
    <source>
        <dbReference type="EMBL" id="PQO25076.1"/>
    </source>
</evidence>
<evidence type="ECO:0000256" key="5">
    <source>
        <dbReference type="ARBA" id="ARBA00023136"/>
    </source>
</evidence>
<evidence type="ECO:0000259" key="7">
    <source>
        <dbReference type="Pfam" id="PF00482"/>
    </source>
</evidence>
<dbReference type="OrthoDB" id="9803381at2"/>
<evidence type="ECO:0000256" key="3">
    <source>
        <dbReference type="ARBA" id="ARBA00022692"/>
    </source>
</evidence>
<protein>
    <submittedName>
        <fullName evidence="8">Secretion protein</fullName>
    </submittedName>
</protein>
<feature type="domain" description="Type II secretion system protein GspF" evidence="7">
    <location>
        <begin position="155"/>
        <end position="279"/>
    </location>
</feature>
<keyword evidence="4 6" id="KW-1133">Transmembrane helix</keyword>
<dbReference type="RefSeq" id="WP_105359705.1">
    <property type="nucleotide sequence ID" value="NZ_PUIA01000094.1"/>
</dbReference>
<keyword evidence="3 6" id="KW-0812">Transmembrane</keyword>
<dbReference type="EMBL" id="PUIA01000094">
    <property type="protein sequence ID" value="PQO25076.1"/>
    <property type="molecule type" value="Genomic_DNA"/>
</dbReference>
<keyword evidence="5 6" id="KW-0472">Membrane</keyword>
<accession>A0A2S8EYS2</accession>
<feature type="transmembrane region" description="Helical" evidence="6">
    <location>
        <begin position="6"/>
        <end position="25"/>
    </location>
</feature>
<dbReference type="PANTHER" id="PTHR35007:SF1">
    <property type="entry name" value="PILUS ASSEMBLY PROTEIN"/>
    <property type="match status" value="1"/>
</dbReference>
<dbReference type="InterPro" id="IPR018076">
    <property type="entry name" value="T2SS_GspF_dom"/>
</dbReference>
<evidence type="ECO:0000256" key="2">
    <source>
        <dbReference type="ARBA" id="ARBA00022475"/>
    </source>
</evidence>
<dbReference type="InterPro" id="IPR042094">
    <property type="entry name" value="T2SS_GspF_sf"/>
</dbReference>
<evidence type="ECO:0000256" key="6">
    <source>
        <dbReference type="SAM" id="Phobius"/>
    </source>
</evidence>
<dbReference type="AlphaFoldDB" id="A0A2S8EYS2"/>
<reference evidence="8 9" key="1">
    <citation type="submission" date="2018-02" db="EMBL/GenBank/DDBJ databases">
        <title>Comparative genomes isolates from brazilian mangrove.</title>
        <authorList>
            <person name="Araujo J.E."/>
            <person name="Taketani R.G."/>
            <person name="Silva M.C.P."/>
            <person name="Loureco M.V."/>
            <person name="Andreote F.D."/>
        </authorList>
    </citation>
    <scope>NUCLEOTIDE SEQUENCE [LARGE SCALE GENOMIC DNA]</scope>
    <source>
        <strain evidence="8 9">HEX-2 MGV</strain>
    </source>
</reference>
<dbReference type="Gene3D" id="1.20.81.30">
    <property type="entry name" value="Type II secretion system (T2SS), domain F"/>
    <property type="match status" value="1"/>
</dbReference>
<evidence type="ECO:0000256" key="4">
    <source>
        <dbReference type="ARBA" id="ARBA00022989"/>
    </source>
</evidence>
<keyword evidence="2" id="KW-1003">Cell membrane</keyword>
<evidence type="ECO:0000313" key="9">
    <source>
        <dbReference type="Proteomes" id="UP000240009"/>
    </source>
</evidence>
<organism evidence="8 9">
    <name type="scientific">Blastopirellula marina</name>
    <dbReference type="NCBI Taxonomy" id="124"/>
    <lineage>
        <taxon>Bacteria</taxon>
        <taxon>Pseudomonadati</taxon>
        <taxon>Planctomycetota</taxon>
        <taxon>Planctomycetia</taxon>
        <taxon>Pirellulales</taxon>
        <taxon>Pirellulaceae</taxon>
        <taxon>Blastopirellula</taxon>
    </lineage>
</organism>
<proteinExistence type="predicted"/>
<dbReference type="Pfam" id="PF00482">
    <property type="entry name" value="T2SSF"/>
    <property type="match status" value="1"/>
</dbReference>
<comment type="subcellular location">
    <subcellularLocation>
        <location evidence="1">Cell membrane</location>
        <topology evidence="1">Multi-pass membrane protein</topology>
    </subcellularLocation>
</comment>
<gene>
    <name evidence="8" type="ORF">C5Y96_26605</name>
</gene>
<feature type="transmembrane region" description="Helical" evidence="6">
    <location>
        <begin position="120"/>
        <end position="138"/>
    </location>
</feature>
<dbReference type="Proteomes" id="UP000240009">
    <property type="component" value="Unassembled WGS sequence"/>
</dbReference>
<feature type="transmembrane region" description="Helical" evidence="6">
    <location>
        <begin position="295"/>
        <end position="314"/>
    </location>
</feature>
<name>A0A2S8EYS2_9BACT</name>
<evidence type="ECO:0000256" key="1">
    <source>
        <dbReference type="ARBA" id="ARBA00004651"/>
    </source>
</evidence>
<feature type="transmembrane region" description="Helical" evidence="6">
    <location>
        <begin position="263"/>
        <end position="283"/>
    </location>
</feature>
<sequence>MLTLVVLITVFVGVATLVGAVAILFRGDANPEIESRLEILTGKGKANGEGGKGEQKGGITRLSDGNDGALEEFIARYFNLRLFLDQAAMETSVSNFILLTAGLAGAGAVVPFLLGLPFYIGPILAVILGIMPFGYIWFQRNKRLAKFGNQLPDALELIARALRAGHSLGAGFHLVSEEMLDPIGSEFRKVFESQNLGVPLEEAIVDMTERVPNLDLKFFGTAVILQRQTGGDLAEILDKIGRLVRQRMELFGQIQALTGEGRISGIVLLGMPPALFIVMWYLNPTYVMTLFTDPLGQKMLAGAIVMQLIGAWVIQKIIDIKV</sequence>
<dbReference type="PANTHER" id="PTHR35007">
    <property type="entry name" value="INTEGRAL MEMBRANE PROTEIN-RELATED"/>
    <property type="match status" value="1"/>
</dbReference>